<dbReference type="Proteomes" id="UP000693981">
    <property type="component" value="Unassembled WGS sequence"/>
</dbReference>
<proteinExistence type="predicted"/>
<dbReference type="Pfam" id="PF13637">
    <property type="entry name" value="Ank_4"/>
    <property type="match status" value="1"/>
</dbReference>
<keyword evidence="2" id="KW-1185">Reference proteome</keyword>
<dbReference type="PANTHER" id="PTHR46586:SF3">
    <property type="entry name" value="ANKYRIN REPEAT-CONTAINING PROTEIN"/>
    <property type="match status" value="1"/>
</dbReference>
<gene>
    <name evidence="1" type="ORF">PHYBOEH_009264</name>
</gene>
<accession>A0A8T1VYB1</accession>
<protein>
    <recommendedName>
        <fullName evidence="3">Ankyrin repeat-containing domain</fullName>
    </recommendedName>
</protein>
<dbReference type="InterPro" id="IPR052050">
    <property type="entry name" value="SecEffector_AnkRepeat"/>
</dbReference>
<dbReference type="InterPro" id="IPR002110">
    <property type="entry name" value="Ankyrin_rpt"/>
</dbReference>
<evidence type="ECO:0000313" key="1">
    <source>
        <dbReference type="EMBL" id="KAG7384880.1"/>
    </source>
</evidence>
<reference evidence="1" key="1">
    <citation type="submission" date="2021-02" db="EMBL/GenBank/DDBJ databases">
        <authorList>
            <person name="Palmer J.M."/>
        </authorList>
    </citation>
    <scope>NUCLEOTIDE SEQUENCE</scope>
    <source>
        <strain evidence="1">SCRP23</strain>
    </source>
</reference>
<sequence>MGSRSLLSSVSVVCREFPQIEALDHVTRQLDELLDGSLRWSLPGACAAGFERLVTRIAARDPAKAGSMDKLQRQALCTAAMAAAAANGHVKVLQRLAELFPTARVTKAVEAAAKNGHVEVLQWLHGSGLLVFWGAREMLFAVRYGHLEVLQWLQQHTTVPEHQFLIDEAARNGDLKMIRG</sequence>
<dbReference type="PANTHER" id="PTHR46586">
    <property type="entry name" value="ANKYRIN REPEAT-CONTAINING PROTEIN"/>
    <property type="match status" value="1"/>
</dbReference>
<comment type="caution">
    <text evidence="1">The sequence shown here is derived from an EMBL/GenBank/DDBJ whole genome shotgun (WGS) entry which is preliminary data.</text>
</comment>
<evidence type="ECO:0008006" key="3">
    <source>
        <dbReference type="Google" id="ProtNLM"/>
    </source>
</evidence>
<dbReference type="AlphaFoldDB" id="A0A8T1VYB1"/>
<name>A0A8T1VYB1_9STRA</name>
<dbReference type="EMBL" id="JAGDFL010000575">
    <property type="protein sequence ID" value="KAG7384880.1"/>
    <property type="molecule type" value="Genomic_DNA"/>
</dbReference>
<evidence type="ECO:0000313" key="2">
    <source>
        <dbReference type="Proteomes" id="UP000693981"/>
    </source>
</evidence>
<dbReference type="OrthoDB" id="128662at2759"/>
<organism evidence="1 2">
    <name type="scientific">Phytophthora boehmeriae</name>
    <dbReference type="NCBI Taxonomy" id="109152"/>
    <lineage>
        <taxon>Eukaryota</taxon>
        <taxon>Sar</taxon>
        <taxon>Stramenopiles</taxon>
        <taxon>Oomycota</taxon>
        <taxon>Peronosporomycetes</taxon>
        <taxon>Peronosporales</taxon>
        <taxon>Peronosporaceae</taxon>
        <taxon>Phytophthora</taxon>
    </lineage>
</organism>